<feature type="chain" id="PRO_5039131643" evidence="5">
    <location>
        <begin position="30"/>
        <end position="301"/>
    </location>
</feature>
<evidence type="ECO:0000256" key="2">
    <source>
        <dbReference type="ARBA" id="ARBA00022729"/>
    </source>
</evidence>
<protein>
    <submittedName>
        <fullName evidence="7">NEAr transporter</fullName>
    </submittedName>
</protein>
<reference evidence="8" key="2">
    <citation type="submission" date="2011-02" db="EMBL/GenBank/DDBJ databases">
        <title>The complete genome of Syntrophobotulus glycolicus DSM 8271.</title>
        <authorList>
            <person name="Lucas S."/>
            <person name="Copeland A."/>
            <person name="Lapidus A."/>
            <person name="Bruce D."/>
            <person name="Goodwin L."/>
            <person name="Pitluck S."/>
            <person name="Kyrpides N."/>
            <person name="Mavromatis K."/>
            <person name="Pagani I."/>
            <person name="Ivanova N."/>
            <person name="Mikhailova N."/>
            <person name="Chertkov O."/>
            <person name="Held B."/>
            <person name="Detter J.C."/>
            <person name="Tapia R."/>
            <person name="Han C."/>
            <person name="Land M."/>
            <person name="Hauser L."/>
            <person name="Markowitz V."/>
            <person name="Cheng J.-F."/>
            <person name="Hugenholtz P."/>
            <person name="Woyke T."/>
            <person name="Wu D."/>
            <person name="Spring S."/>
            <person name="Schroeder M."/>
            <person name="Brambilla E."/>
            <person name="Klenk H.-P."/>
            <person name="Eisen J.A."/>
        </authorList>
    </citation>
    <scope>NUCLEOTIDE SEQUENCE [LARGE SCALE GENOMIC DNA]</scope>
    <source>
        <strain evidence="8">DSM 8271 / FlGlyR</strain>
    </source>
</reference>
<feature type="domain" description="NEAT" evidence="6">
    <location>
        <begin position="35"/>
        <end position="175"/>
    </location>
</feature>
<dbReference type="InterPro" id="IPR020985">
    <property type="entry name" value="Cell_surface_Shp_haem-bd"/>
</dbReference>
<keyword evidence="4" id="KW-1133">Transmembrane helix</keyword>
<dbReference type="SUPFAM" id="SSF158911">
    <property type="entry name" value="NEAT domain-like"/>
    <property type="match status" value="1"/>
</dbReference>
<dbReference type="RefSeq" id="WP_013624656.1">
    <property type="nucleotide sequence ID" value="NC_015172.1"/>
</dbReference>
<feature type="compositionally biased region" description="Low complexity" evidence="3">
    <location>
        <begin position="211"/>
        <end position="226"/>
    </location>
</feature>
<dbReference type="GO" id="GO:0020037">
    <property type="term" value="F:heme binding"/>
    <property type="evidence" value="ECO:0007669"/>
    <property type="project" value="InterPro"/>
</dbReference>
<dbReference type="KEGG" id="sgy:Sgly_1485"/>
<accession>F0SX03</accession>
<evidence type="ECO:0000313" key="7">
    <source>
        <dbReference type="EMBL" id="ADY55786.1"/>
    </source>
</evidence>
<organism evidence="7 8">
    <name type="scientific">Syntrophobotulus glycolicus (strain DSM 8271 / FlGlyR)</name>
    <dbReference type="NCBI Taxonomy" id="645991"/>
    <lineage>
        <taxon>Bacteria</taxon>
        <taxon>Bacillati</taxon>
        <taxon>Bacillota</taxon>
        <taxon>Clostridia</taxon>
        <taxon>Eubacteriales</taxon>
        <taxon>Desulfitobacteriaceae</taxon>
        <taxon>Syntrophobotulus</taxon>
    </lineage>
</organism>
<dbReference type="STRING" id="645991.Sgly_1485"/>
<feature type="compositionally biased region" description="Polar residues" evidence="3">
    <location>
        <begin position="171"/>
        <end position="190"/>
    </location>
</feature>
<reference evidence="7 8" key="1">
    <citation type="journal article" date="2011" name="Stand. Genomic Sci.">
        <title>Complete genome sequence of Syntrophobotulus glycolicus type strain (FlGlyR).</title>
        <authorList>
            <person name="Han C."/>
            <person name="Mwirichia R."/>
            <person name="Chertkov O."/>
            <person name="Held B."/>
            <person name="Lapidus A."/>
            <person name="Nolan M."/>
            <person name="Lucas S."/>
            <person name="Hammon N."/>
            <person name="Deshpande S."/>
            <person name="Cheng J.F."/>
            <person name="Tapia R."/>
            <person name="Goodwin L."/>
            <person name="Pitluck S."/>
            <person name="Huntemann M."/>
            <person name="Liolios K."/>
            <person name="Ivanova N."/>
            <person name="Pagani I."/>
            <person name="Mavromatis K."/>
            <person name="Ovchinikova G."/>
            <person name="Pati A."/>
            <person name="Chen A."/>
            <person name="Palaniappan K."/>
            <person name="Land M."/>
            <person name="Hauser L."/>
            <person name="Brambilla E.M."/>
            <person name="Rohde M."/>
            <person name="Spring S."/>
            <person name="Sikorski J."/>
            <person name="Goker M."/>
            <person name="Woyke T."/>
            <person name="Bristow J."/>
            <person name="Eisen J.A."/>
            <person name="Markowitz V."/>
            <person name="Hugenholtz P."/>
            <person name="Kyrpides N.C."/>
            <person name="Klenk H.P."/>
            <person name="Detter J.C."/>
        </authorList>
    </citation>
    <scope>NUCLEOTIDE SEQUENCE [LARGE SCALE GENOMIC DNA]</scope>
    <source>
        <strain evidence="8">DSM 8271 / FlGlyR</strain>
    </source>
</reference>
<sequence>MNTRKLLCSMVALLILMSGSMATCAFALAAGGYAVANTTYYINPDTGVADDGGDTSIGEGMCRNSVYADSFYELKDGRHYLTIRLKLISFISNIAFQVQQVKGDGESYRNVSYTVTGENKEENTRDFRLELPAADALIRPSFFVAPMNRDVTFFMRINQDTARKDDGSFAAFNNSKAGESPEPASNTGGNPKTLPAKPVGGETPANGGTTAAGNEVPAAAPAGGNEQASVTGQGAPGQKTEEVTGIAEFPAGKETGAEDNAAGDNPKESSLLGSGTAAAGTAVIILCLAGGGFWVRKKKRL</sequence>
<comment type="subcellular location">
    <subcellularLocation>
        <location evidence="1">Cell envelope</location>
    </subcellularLocation>
</comment>
<dbReference type="InterPro" id="IPR037250">
    <property type="entry name" value="NEAT_dom_sf"/>
</dbReference>
<feature type="region of interest" description="Disordered" evidence="3">
    <location>
        <begin position="251"/>
        <end position="270"/>
    </location>
</feature>
<dbReference type="HOGENOM" id="CLU_924167_0_0_9"/>
<dbReference type="GO" id="GO:0030313">
    <property type="term" value="C:cell envelope"/>
    <property type="evidence" value="ECO:0007669"/>
    <property type="project" value="UniProtKB-SubCell"/>
</dbReference>
<keyword evidence="4" id="KW-0472">Membrane</keyword>
<evidence type="ECO:0000256" key="1">
    <source>
        <dbReference type="ARBA" id="ARBA00004196"/>
    </source>
</evidence>
<evidence type="ECO:0000256" key="4">
    <source>
        <dbReference type="SAM" id="Phobius"/>
    </source>
</evidence>
<keyword evidence="8" id="KW-1185">Reference proteome</keyword>
<dbReference type="Pfam" id="PF11545">
    <property type="entry name" value="HemeBinding_Shp"/>
    <property type="match status" value="1"/>
</dbReference>
<evidence type="ECO:0000256" key="5">
    <source>
        <dbReference type="SAM" id="SignalP"/>
    </source>
</evidence>
<gene>
    <name evidence="7" type="ordered locus">Sgly_1485</name>
</gene>
<dbReference type="EMBL" id="CP002547">
    <property type="protein sequence ID" value="ADY55786.1"/>
    <property type="molecule type" value="Genomic_DNA"/>
</dbReference>
<proteinExistence type="predicted"/>
<keyword evidence="4" id="KW-0812">Transmembrane</keyword>
<evidence type="ECO:0000313" key="8">
    <source>
        <dbReference type="Proteomes" id="UP000007488"/>
    </source>
</evidence>
<feature type="region of interest" description="Disordered" evidence="3">
    <location>
        <begin position="166"/>
        <end position="239"/>
    </location>
</feature>
<evidence type="ECO:0000256" key="3">
    <source>
        <dbReference type="SAM" id="MobiDB-lite"/>
    </source>
</evidence>
<feature type="signal peptide" evidence="5">
    <location>
        <begin position="1"/>
        <end position="29"/>
    </location>
</feature>
<name>F0SX03_SYNGF</name>
<dbReference type="Gene3D" id="2.60.40.1850">
    <property type="match status" value="1"/>
</dbReference>
<dbReference type="InterPro" id="IPR006635">
    <property type="entry name" value="NEAT_dom"/>
</dbReference>
<keyword evidence="2 5" id="KW-0732">Signal</keyword>
<feature type="transmembrane region" description="Helical" evidence="4">
    <location>
        <begin position="271"/>
        <end position="295"/>
    </location>
</feature>
<dbReference type="PROSITE" id="PS50978">
    <property type="entry name" value="NEAT"/>
    <property type="match status" value="1"/>
</dbReference>
<dbReference type="OrthoDB" id="2237216at2"/>
<dbReference type="Proteomes" id="UP000007488">
    <property type="component" value="Chromosome"/>
</dbReference>
<evidence type="ECO:0000259" key="6">
    <source>
        <dbReference type="PROSITE" id="PS50978"/>
    </source>
</evidence>
<dbReference type="eggNOG" id="ENOG5032V38">
    <property type="taxonomic scope" value="Bacteria"/>
</dbReference>
<dbReference type="AlphaFoldDB" id="F0SX03"/>